<feature type="transmembrane region" description="Helical" evidence="7">
    <location>
        <begin position="311"/>
        <end position="332"/>
    </location>
</feature>
<keyword evidence="5 7" id="KW-1133">Transmembrane helix</keyword>
<accession>A0A5C8UR63</accession>
<dbReference type="PANTHER" id="PTHR23513">
    <property type="entry name" value="INTEGRAL MEMBRANE EFFLUX PROTEIN-RELATED"/>
    <property type="match status" value="1"/>
</dbReference>
<keyword evidence="4 7" id="KW-0812">Transmembrane</keyword>
<feature type="transmembrane region" description="Helical" evidence="7">
    <location>
        <begin position="46"/>
        <end position="68"/>
    </location>
</feature>
<comment type="caution">
    <text evidence="9">The sequence shown here is derived from an EMBL/GenBank/DDBJ whole genome shotgun (WGS) entry which is preliminary data.</text>
</comment>
<dbReference type="Pfam" id="PF05977">
    <property type="entry name" value="MFS_3"/>
    <property type="match status" value="1"/>
</dbReference>
<dbReference type="InterPro" id="IPR010290">
    <property type="entry name" value="TM_effector"/>
</dbReference>
<protein>
    <submittedName>
        <fullName evidence="9">MFS transporter</fullName>
    </submittedName>
</protein>
<keyword evidence="2" id="KW-0813">Transport</keyword>
<dbReference type="EMBL" id="VRMG01000005">
    <property type="protein sequence ID" value="TXN31015.1"/>
    <property type="molecule type" value="Genomic_DNA"/>
</dbReference>
<evidence type="ECO:0000313" key="9">
    <source>
        <dbReference type="EMBL" id="TXN31015.1"/>
    </source>
</evidence>
<evidence type="ECO:0000259" key="8">
    <source>
        <dbReference type="PROSITE" id="PS50850"/>
    </source>
</evidence>
<evidence type="ECO:0000256" key="5">
    <source>
        <dbReference type="ARBA" id="ARBA00022989"/>
    </source>
</evidence>
<feature type="transmembrane region" description="Helical" evidence="7">
    <location>
        <begin position="89"/>
        <end position="112"/>
    </location>
</feature>
<dbReference type="GO" id="GO:0022857">
    <property type="term" value="F:transmembrane transporter activity"/>
    <property type="evidence" value="ECO:0007669"/>
    <property type="project" value="InterPro"/>
</dbReference>
<dbReference type="RefSeq" id="WP_147782601.1">
    <property type="nucleotide sequence ID" value="NZ_VRMG01000005.1"/>
</dbReference>
<sequence>MVSRKGLGGAFSNLFTANLASSLGDGIARTAAPLLAARLTHDPVLIAGVAALSLLPWLLFAIPSGILIDRIDRRRALALANTVRTVLAVALAVLAGTGTLTIWWLYLVIFVYGTFETLYDGAIRAVVPSIVGRADLARANSRIEAGELVVQNLLSGPFTSALFAVSVLIPLGTNALVFAVAVVLAFLLPKAASGRQFSATHDEPAVAWYRQFVDGFRFITANRMLCTLWFFSTFIGICVSAATASFVLYLLGPLGLPEALYGVFLLTGAAGGVLGAALASRLGSWLGAGLAMAIATLLDALALLFAGVVPVLWAVGLGFFVSTFAVTVWNILVMSLRQSIIPGRLLGRVHGTWRTLLWGSMPVGSIIGGLIGRVDLALPFTIGGAASALAAVVFFRFLMSLPNPENVDNGDRIEAAPTEGLLLD</sequence>
<evidence type="ECO:0000313" key="10">
    <source>
        <dbReference type="Proteomes" id="UP000321379"/>
    </source>
</evidence>
<keyword evidence="6 7" id="KW-0472">Membrane</keyword>
<dbReference type="Gene3D" id="1.20.1250.20">
    <property type="entry name" value="MFS general substrate transporter like domains"/>
    <property type="match status" value="1"/>
</dbReference>
<evidence type="ECO:0000256" key="4">
    <source>
        <dbReference type="ARBA" id="ARBA00022692"/>
    </source>
</evidence>
<reference evidence="9 10" key="1">
    <citation type="submission" date="2019-08" db="EMBL/GenBank/DDBJ databases">
        <title>Bacterial whole genome sequence for Glaciihabitans sp. CHu50b-6-2.</title>
        <authorList>
            <person name="Jin L."/>
        </authorList>
    </citation>
    <scope>NUCLEOTIDE SEQUENCE [LARGE SCALE GENOMIC DNA]</scope>
    <source>
        <strain evidence="9 10">CHu50b-6-2</strain>
    </source>
</reference>
<proteinExistence type="predicted"/>
<dbReference type="PANTHER" id="PTHR23513:SF6">
    <property type="entry name" value="MAJOR FACILITATOR SUPERFAMILY ASSOCIATED DOMAIN-CONTAINING PROTEIN"/>
    <property type="match status" value="1"/>
</dbReference>
<feature type="transmembrane region" description="Helical" evidence="7">
    <location>
        <begin position="161"/>
        <end position="188"/>
    </location>
</feature>
<dbReference type="InterPro" id="IPR036259">
    <property type="entry name" value="MFS_trans_sf"/>
</dbReference>
<evidence type="ECO:0000256" key="1">
    <source>
        <dbReference type="ARBA" id="ARBA00004651"/>
    </source>
</evidence>
<dbReference type="GO" id="GO:0005886">
    <property type="term" value="C:plasma membrane"/>
    <property type="evidence" value="ECO:0007669"/>
    <property type="project" value="UniProtKB-SubCell"/>
</dbReference>
<feature type="transmembrane region" description="Helical" evidence="7">
    <location>
        <begin position="353"/>
        <end position="371"/>
    </location>
</feature>
<feature type="transmembrane region" description="Helical" evidence="7">
    <location>
        <begin position="227"/>
        <end position="252"/>
    </location>
</feature>
<feature type="domain" description="Major facilitator superfamily (MFS) profile" evidence="8">
    <location>
        <begin position="10"/>
        <end position="402"/>
    </location>
</feature>
<gene>
    <name evidence="9" type="ORF">FVP33_05310</name>
</gene>
<dbReference type="InterPro" id="IPR020846">
    <property type="entry name" value="MFS_dom"/>
</dbReference>
<feature type="transmembrane region" description="Helical" evidence="7">
    <location>
        <begin position="258"/>
        <end position="278"/>
    </location>
</feature>
<name>A0A5C8UR63_9MICO</name>
<evidence type="ECO:0000256" key="3">
    <source>
        <dbReference type="ARBA" id="ARBA00022475"/>
    </source>
</evidence>
<organism evidence="9 10">
    <name type="scientific">Lacisediminihabitans profunda</name>
    <dbReference type="NCBI Taxonomy" id="2594790"/>
    <lineage>
        <taxon>Bacteria</taxon>
        <taxon>Bacillati</taxon>
        <taxon>Actinomycetota</taxon>
        <taxon>Actinomycetes</taxon>
        <taxon>Micrococcales</taxon>
        <taxon>Microbacteriaceae</taxon>
        <taxon>Lacisediminihabitans</taxon>
    </lineage>
</organism>
<dbReference type="SUPFAM" id="SSF103473">
    <property type="entry name" value="MFS general substrate transporter"/>
    <property type="match status" value="1"/>
</dbReference>
<comment type="subcellular location">
    <subcellularLocation>
        <location evidence="1">Cell membrane</location>
        <topology evidence="1">Multi-pass membrane protein</topology>
    </subcellularLocation>
</comment>
<dbReference type="CDD" id="cd06173">
    <property type="entry name" value="MFS_MefA_like"/>
    <property type="match status" value="1"/>
</dbReference>
<keyword evidence="3" id="KW-1003">Cell membrane</keyword>
<evidence type="ECO:0000256" key="6">
    <source>
        <dbReference type="ARBA" id="ARBA00023136"/>
    </source>
</evidence>
<evidence type="ECO:0000256" key="7">
    <source>
        <dbReference type="SAM" id="Phobius"/>
    </source>
</evidence>
<feature type="transmembrane region" description="Helical" evidence="7">
    <location>
        <begin position="285"/>
        <end position="305"/>
    </location>
</feature>
<dbReference type="Proteomes" id="UP000321379">
    <property type="component" value="Unassembled WGS sequence"/>
</dbReference>
<dbReference type="PROSITE" id="PS50850">
    <property type="entry name" value="MFS"/>
    <property type="match status" value="1"/>
</dbReference>
<keyword evidence="10" id="KW-1185">Reference proteome</keyword>
<evidence type="ECO:0000256" key="2">
    <source>
        <dbReference type="ARBA" id="ARBA00022448"/>
    </source>
</evidence>
<feature type="transmembrane region" description="Helical" evidence="7">
    <location>
        <begin position="377"/>
        <end position="398"/>
    </location>
</feature>
<dbReference type="AlphaFoldDB" id="A0A5C8UR63"/>